<feature type="compositionally biased region" description="Basic and acidic residues" evidence="1">
    <location>
        <begin position="154"/>
        <end position="177"/>
    </location>
</feature>
<accession>B4GVP1</accession>
<name>B4GVP1_DROPE</name>
<organism evidence="3">
    <name type="scientific">Drosophila persimilis</name>
    <name type="common">Fruit fly</name>
    <dbReference type="NCBI Taxonomy" id="7234"/>
    <lineage>
        <taxon>Eukaryota</taxon>
        <taxon>Metazoa</taxon>
        <taxon>Ecdysozoa</taxon>
        <taxon>Arthropoda</taxon>
        <taxon>Hexapoda</taxon>
        <taxon>Insecta</taxon>
        <taxon>Pterygota</taxon>
        <taxon>Neoptera</taxon>
        <taxon>Endopterygota</taxon>
        <taxon>Diptera</taxon>
        <taxon>Brachycera</taxon>
        <taxon>Muscomorpha</taxon>
        <taxon>Ephydroidea</taxon>
        <taxon>Drosophilidae</taxon>
        <taxon>Drosophila</taxon>
        <taxon>Sophophora</taxon>
    </lineage>
</organism>
<dbReference type="OMA" id="CTQPTHR"/>
<evidence type="ECO:0000313" key="3">
    <source>
        <dbReference type="Proteomes" id="UP000008744"/>
    </source>
</evidence>
<feature type="region of interest" description="Disordered" evidence="1">
    <location>
        <begin position="153"/>
        <end position="244"/>
    </location>
</feature>
<dbReference type="EMBL" id="CH479193">
    <property type="protein sequence ID" value="EDW26736.1"/>
    <property type="molecule type" value="Genomic_DNA"/>
</dbReference>
<evidence type="ECO:0000256" key="1">
    <source>
        <dbReference type="SAM" id="MobiDB-lite"/>
    </source>
</evidence>
<dbReference type="Proteomes" id="UP000008744">
    <property type="component" value="Unassembled WGS sequence"/>
</dbReference>
<gene>
    <name evidence="2" type="primary">Dper\GL14691</name>
    <name evidence="2" type="ORF">Dper_GL14691</name>
</gene>
<sequence>MPKGTKLRFALITEDVLEKLRPSPEPTVPIRNAVKEVLSEVMAELNINQMIEDKLVELLERRGIASSQNTSPGGCCSMTGLALTKKSSNLVVPMCSMSSESPRPSEKRKRHKIQEHPLLPSATHVATKTGKIKSQTTCTQPTHREVTFALQDTSTHRDADAAAKSRDAAATYRDRSNRTHRKNTASTHRDAGASQRDIAALYRDITSKMGRAELKSPSYRKSHPYGEEQEYVNPKLLRKKLNEN</sequence>
<dbReference type="OrthoDB" id="7863457at2759"/>
<reference evidence="2 3" key="1">
    <citation type="journal article" date="2007" name="Nature">
        <title>Evolution of genes and genomes on the Drosophila phylogeny.</title>
        <authorList>
            <consortium name="Drosophila 12 Genomes Consortium"/>
            <person name="Clark A.G."/>
            <person name="Eisen M.B."/>
            <person name="Smith D.R."/>
            <person name="Bergman C.M."/>
            <person name="Oliver B."/>
            <person name="Markow T.A."/>
            <person name="Kaufman T.C."/>
            <person name="Kellis M."/>
            <person name="Gelbart W."/>
            <person name="Iyer V.N."/>
            <person name="Pollard D.A."/>
            <person name="Sackton T.B."/>
            <person name="Larracuente A.M."/>
            <person name="Singh N.D."/>
            <person name="Abad J.P."/>
            <person name="Abt D.N."/>
            <person name="Adryan B."/>
            <person name="Aguade M."/>
            <person name="Akashi H."/>
            <person name="Anderson W.W."/>
            <person name="Aquadro C.F."/>
            <person name="Ardell D.H."/>
            <person name="Arguello R."/>
            <person name="Artieri C.G."/>
            <person name="Barbash D.A."/>
            <person name="Barker D."/>
            <person name="Barsanti P."/>
            <person name="Batterham P."/>
            <person name="Batzoglou S."/>
            <person name="Begun D."/>
            <person name="Bhutkar A."/>
            <person name="Blanco E."/>
            <person name="Bosak S.A."/>
            <person name="Bradley R.K."/>
            <person name="Brand A.D."/>
            <person name="Brent M.R."/>
            <person name="Brooks A.N."/>
            <person name="Brown R.H."/>
            <person name="Butlin R.K."/>
            <person name="Caggese C."/>
            <person name="Calvi B.R."/>
            <person name="Bernardo de Carvalho A."/>
            <person name="Caspi A."/>
            <person name="Castrezana S."/>
            <person name="Celniker S.E."/>
            <person name="Chang J.L."/>
            <person name="Chapple C."/>
            <person name="Chatterji S."/>
            <person name="Chinwalla A."/>
            <person name="Civetta A."/>
            <person name="Clifton S.W."/>
            <person name="Comeron J.M."/>
            <person name="Costello J.C."/>
            <person name="Coyne J.A."/>
            <person name="Daub J."/>
            <person name="David R.G."/>
            <person name="Delcher A.L."/>
            <person name="Delehaunty K."/>
            <person name="Do C.B."/>
            <person name="Ebling H."/>
            <person name="Edwards K."/>
            <person name="Eickbush T."/>
            <person name="Evans J.D."/>
            <person name="Filipski A."/>
            <person name="Findeiss S."/>
            <person name="Freyhult E."/>
            <person name="Fulton L."/>
            <person name="Fulton R."/>
            <person name="Garcia A.C."/>
            <person name="Gardiner A."/>
            <person name="Garfield D.A."/>
            <person name="Garvin B.E."/>
            <person name="Gibson G."/>
            <person name="Gilbert D."/>
            <person name="Gnerre S."/>
            <person name="Godfrey J."/>
            <person name="Good R."/>
            <person name="Gotea V."/>
            <person name="Gravely B."/>
            <person name="Greenberg A.J."/>
            <person name="Griffiths-Jones S."/>
            <person name="Gross S."/>
            <person name="Guigo R."/>
            <person name="Gustafson E.A."/>
            <person name="Haerty W."/>
            <person name="Hahn M.W."/>
            <person name="Halligan D.L."/>
            <person name="Halpern A.L."/>
            <person name="Halter G.M."/>
            <person name="Han M.V."/>
            <person name="Heger A."/>
            <person name="Hillier L."/>
            <person name="Hinrichs A.S."/>
            <person name="Holmes I."/>
            <person name="Hoskins R.A."/>
            <person name="Hubisz M.J."/>
            <person name="Hultmark D."/>
            <person name="Huntley M.A."/>
            <person name="Jaffe D.B."/>
            <person name="Jagadeeshan S."/>
            <person name="Jeck W.R."/>
            <person name="Johnson J."/>
            <person name="Jones C.D."/>
            <person name="Jordan W.C."/>
            <person name="Karpen G.H."/>
            <person name="Kataoka E."/>
            <person name="Keightley P.D."/>
            <person name="Kheradpour P."/>
            <person name="Kirkness E.F."/>
            <person name="Koerich L.B."/>
            <person name="Kristiansen K."/>
            <person name="Kudrna D."/>
            <person name="Kulathinal R.J."/>
            <person name="Kumar S."/>
            <person name="Kwok R."/>
            <person name="Lander E."/>
            <person name="Langley C.H."/>
            <person name="Lapoint R."/>
            <person name="Lazzaro B.P."/>
            <person name="Lee S.J."/>
            <person name="Levesque L."/>
            <person name="Li R."/>
            <person name="Lin C.F."/>
            <person name="Lin M.F."/>
            <person name="Lindblad-Toh K."/>
            <person name="Llopart A."/>
            <person name="Long M."/>
            <person name="Low L."/>
            <person name="Lozovsky E."/>
            <person name="Lu J."/>
            <person name="Luo M."/>
            <person name="Machado C.A."/>
            <person name="Makalowski W."/>
            <person name="Marzo M."/>
            <person name="Matsuda M."/>
            <person name="Matzkin L."/>
            <person name="McAllister B."/>
            <person name="McBride C.S."/>
            <person name="McKernan B."/>
            <person name="McKernan K."/>
            <person name="Mendez-Lago M."/>
            <person name="Minx P."/>
            <person name="Mollenhauer M.U."/>
            <person name="Montooth K."/>
            <person name="Mount S.M."/>
            <person name="Mu X."/>
            <person name="Myers E."/>
            <person name="Negre B."/>
            <person name="Newfeld S."/>
            <person name="Nielsen R."/>
            <person name="Noor M.A."/>
            <person name="O'Grady P."/>
            <person name="Pachter L."/>
            <person name="Papaceit M."/>
            <person name="Parisi M.J."/>
            <person name="Parisi M."/>
            <person name="Parts L."/>
            <person name="Pedersen J.S."/>
            <person name="Pesole G."/>
            <person name="Phillippy A.M."/>
            <person name="Ponting C.P."/>
            <person name="Pop M."/>
            <person name="Porcelli D."/>
            <person name="Powell J.R."/>
            <person name="Prohaska S."/>
            <person name="Pruitt K."/>
            <person name="Puig M."/>
            <person name="Quesneville H."/>
            <person name="Ram K.R."/>
            <person name="Rand D."/>
            <person name="Rasmussen M.D."/>
            <person name="Reed L.K."/>
            <person name="Reenan R."/>
            <person name="Reily A."/>
            <person name="Remington K.A."/>
            <person name="Rieger T.T."/>
            <person name="Ritchie M.G."/>
            <person name="Robin C."/>
            <person name="Rogers Y.H."/>
            <person name="Rohde C."/>
            <person name="Rozas J."/>
            <person name="Rubenfield M.J."/>
            <person name="Ruiz A."/>
            <person name="Russo S."/>
            <person name="Salzberg S.L."/>
            <person name="Sanchez-Gracia A."/>
            <person name="Saranga D.J."/>
            <person name="Sato H."/>
            <person name="Schaeffer S.W."/>
            <person name="Schatz M.C."/>
            <person name="Schlenke T."/>
            <person name="Schwartz R."/>
            <person name="Segarra C."/>
            <person name="Singh R.S."/>
            <person name="Sirot L."/>
            <person name="Sirota M."/>
            <person name="Sisneros N.B."/>
            <person name="Smith C.D."/>
            <person name="Smith T.F."/>
            <person name="Spieth J."/>
            <person name="Stage D.E."/>
            <person name="Stark A."/>
            <person name="Stephan W."/>
            <person name="Strausberg R.L."/>
            <person name="Strempel S."/>
            <person name="Sturgill D."/>
            <person name="Sutton G."/>
            <person name="Sutton G.G."/>
            <person name="Tao W."/>
            <person name="Teichmann S."/>
            <person name="Tobari Y.N."/>
            <person name="Tomimura Y."/>
            <person name="Tsolas J.M."/>
            <person name="Valente V.L."/>
            <person name="Venter E."/>
            <person name="Venter J.C."/>
            <person name="Vicario S."/>
            <person name="Vieira F.G."/>
            <person name="Vilella A.J."/>
            <person name="Villasante A."/>
            <person name="Walenz B."/>
            <person name="Wang J."/>
            <person name="Wasserman M."/>
            <person name="Watts T."/>
            <person name="Wilson D."/>
            <person name="Wilson R.K."/>
            <person name="Wing R.A."/>
            <person name="Wolfner M.F."/>
            <person name="Wong A."/>
            <person name="Wong G.K."/>
            <person name="Wu C.I."/>
            <person name="Wu G."/>
            <person name="Yamamoto D."/>
            <person name="Yang H.P."/>
            <person name="Yang S.P."/>
            <person name="Yorke J.A."/>
            <person name="Yoshida K."/>
            <person name="Zdobnov E."/>
            <person name="Zhang P."/>
            <person name="Zhang Y."/>
            <person name="Zimin A.V."/>
            <person name="Baldwin J."/>
            <person name="Abdouelleil A."/>
            <person name="Abdulkadir J."/>
            <person name="Abebe A."/>
            <person name="Abera B."/>
            <person name="Abreu J."/>
            <person name="Acer S.C."/>
            <person name="Aftuck L."/>
            <person name="Alexander A."/>
            <person name="An P."/>
            <person name="Anderson E."/>
            <person name="Anderson S."/>
            <person name="Arachi H."/>
            <person name="Azer M."/>
            <person name="Bachantsang P."/>
            <person name="Barry A."/>
            <person name="Bayul T."/>
            <person name="Berlin A."/>
            <person name="Bessette D."/>
            <person name="Bloom T."/>
            <person name="Blye J."/>
            <person name="Boguslavskiy L."/>
            <person name="Bonnet C."/>
            <person name="Boukhgalter B."/>
            <person name="Bourzgui I."/>
            <person name="Brown A."/>
            <person name="Cahill P."/>
            <person name="Channer S."/>
            <person name="Cheshatsang Y."/>
            <person name="Chuda L."/>
            <person name="Citroen M."/>
            <person name="Collymore A."/>
            <person name="Cooke P."/>
            <person name="Costello M."/>
            <person name="D'Aco K."/>
            <person name="Daza R."/>
            <person name="De Haan G."/>
            <person name="DeGray S."/>
            <person name="DeMaso C."/>
            <person name="Dhargay N."/>
            <person name="Dooley K."/>
            <person name="Dooley E."/>
            <person name="Doricent M."/>
            <person name="Dorje P."/>
            <person name="Dorjee K."/>
            <person name="Dupes A."/>
            <person name="Elong R."/>
            <person name="Falk J."/>
            <person name="Farina A."/>
            <person name="Faro S."/>
            <person name="Ferguson D."/>
            <person name="Fisher S."/>
            <person name="Foley C.D."/>
            <person name="Franke A."/>
            <person name="Friedrich D."/>
            <person name="Gadbois L."/>
            <person name="Gearin G."/>
            <person name="Gearin C.R."/>
            <person name="Giannoukos G."/>
            <person name="Goode T."/>
            <person name="Graham J."/>
            <person name="Grandbois E."/>
            <person name="Grewal S."/>
            <person name="Gyaltsen K."/>
            <person name="Hafez N."/>
            <person name="Hagos B."/>
            <person name="Hall J."/>
            <person name="Henson C."/>
            <person name="Hollinger A."/>
            <person name="Honan T."/>
            <person name="Huard M.D."/>
            <person name="Hughes L."/>
            <person name="Hurhula B."/>
            <person name="Husby M.E."/>
            <person name="Kamat A."/>
            <person name="Kanga B."/>
            <person name="Kashin S."/>
            <person name="Khazanovich D."/>
            <person name="Kisner P."/>
            <person name="Lance K."/>
            <person name="Lara M."/>
            <person name="Lee W."/>
            <person name="Lennon N."/>
            <person name="Letendre F."/>
            <person name="LeVine R."/>
            <person name="Lipovsky A."/>
            <person name="Liu X."/>
            <person name="Liu J."/>
            <person name="Liu S."/>
            <person name="Lokyitsang T."/>
            <person name="Lokyitsang Y."/>
            <person name="Lubonja R."/>
            <person name="Lui A."/>
            <person name="MacDonald P."/>
            <person name="Magnisalis V."/>
            <person name="Maru K."/>
            <person name="Matthews C."/>
            <person name="McCusker W."/>
            <person name="McDonough S."/>
            <person name="Mehta T."/>
            <person name="Meldrim J."/>
            <person name="Meneus L."/>
            <person name="Mihai O."/>
            <person name="Mihalev A."/>
            <person name="Mihova T."/>
            <person name="Mittelman R."/>
            <person name="Mlenga V."/>
            <person name="Montmayeur A."/>
            <person name="Mulrain L."/>
            <person name="Navidi A."/>
            <person name="Naylor J."/>
            <person name="Negash T."/>
            <person name="Nguyen T."/>
            <person name="Nguyen N."/>
            <person name="Nicol R."/>
            <person name="Norbu C."/>
            <person name="Norbu N."/>
            <person name="Novod N."/>
            <person name="O'Neill B."/>
            <person name="Osman S."/>
            <person name="Markiewicz E."/>
            <person name="Oyono O.L."/>
            <person name="Patti C."/>
            <person name="Phunkhang P."/>
            <person name="Pierre F."/>
            <person name="Priest M."/>
            <person name="Raghuraman S."/>
            <person name="Rege F."/>
            <person name="Reyes R."/>
            <person name="Rise C."/>
            <person name="Rogov P."/>
            <person name="Ross K."/>
            <person name="Ryan E."/>
            <person name="Settipalli S."/>
            <person name="Shea T."/>
            <person name="Sherpa N."/>
            <person name="Shi L."/>
            <person name="Shih D."/>
            <person name="Sparrow T."/>
            <person name="Spaulding J."/>
            <person name="Stalker J."/>
            <person name="Stange-Thomann N."/>
            <person name="Stavropoulos S."/>
            <person name="Stone C."/>
            <person name="Strader C."/>
            <person name="Tesfaye S."/>
            <person name="Thomson T."/>
            <person name="Thoulutsang Y."/>
            <person name="Thoulutsang D."/>
            <person name="Topham K."/>
            <person name="Topping I."/>
            <person name="Tsamla T."/>
            <person name="Vassiliev H."/>
            <person name="Vo A."/>
            <person name="Wangchuk T."/>
            <person name="Wangdi T."/>
            <person name="Weiand M."/>
            <person name="Wilkinson J."/>
            <person name="Wilson A."/>
            <person name="Yadav S."/>
            <person name="Young G."/>
            <person name="Yu Q."/>
            <person name="Zembek L."/>
            <person name="Zhong D."/>
            <person name="Zimmer A."/>
            <person name="Zwirko Z."/>
            <person name="Jaffe D.B."/>
            <person name="Alvarez P."/>
            <person name="Brockman W."/>
            <person name="Butler J."/>
            <person name="Chin C."/>
            <person name="Gnerre S."/>
            <person name="Grabherr M."/>
            <person name="Kleber M."/>
            <person name="Mauceli E."/>
            <person name="MacCallum I."/>
        </authorList>
    </citation>
    <scope>NUCLEOTIDE SEQUENCE [LARGE SCALE GENOMIC DNA]</scope>
    <source>
        <strain evidence="3">MSH-3 / Tucson 14011-0111.49</strain>
    </source>
</reference>
<dbReference type="AlphaFoldDB" id="B4GVP1"/>
<dbReference type="HOGENOM" id="CLU_1139040_0_0_1"/>
<feature type="region of interest" description="Disordered" evidence="1">
    <location>
        <begin position="95"/>
        <end position="116"/>
    </location>
</feature>
<protein>
    <submittedName>
        <fullName evidence="2">GL14691</fullName>
    </submittedName>
</protein>
<proteinExistence type="predicted"/>
<dbReference type="PhylomeDB" id="B4GVP1"/>
<keyword evidence="3" id="KW-1185">Reference proteome</keyword>
<evidence type="ECO:0000313" key="2">
    <source>
        <dbReference type="EMBL" id="EDW26736.1"/>
    </source>
</evidence>
<dbReference type="STRING" id="7234.B4GVP1"/>
<dbReference type="KEGG" id="dpe:6597540"/>